<keyword evidence="5" id="KW-1185">Reference proteome</keyword>
<accession>A0A3P7WSR2</accession>
<comment type="function">
    <text evidence="1">Central component in molecular interactions underlying sperm crawling. Forms an extensive filament system that extends from sperm villipoda, along the leading edge of the pseudopod.</text>
</comment>
<dbReference type="EMBL" id="UZAH01025433">
    <property type="protein sequence ID" value="VDO63796.1"/>
    <property type="molecule type" value="Genomic_DNA"/>
</dbReference>
<dbReference type="SUPFAM" id="SSF49354">
    <property type="entry name" value="PapD-like"/>
    <property type="match status" value="1"/>
</dbReference>
<proteinExistence type="predicted"/>
<dbReference type="InterPro" id="IPR000535">
    <property type="entry name" value="MSP_dom"/>
</dbReference>
<reference evidence="4 5" key="1">
    <citation type="submission" date="2018-11" db="EMBL/GenBank/DDBJ databases">
        <authorList>
            <consortium name="Pathogen Informatics"/>
        </authorList>
    </citation>
    <scope>NUCLEOTIDE SEQUENCE [LARGE SCALE GENOMIC DNA]</scope>
</reference>
<keyword evidence="1" id="KW-0963">Cytoplasm</keyword>
<name>A0A3P7WSR2_HELPZ</name>
<dbReference type="InterPro" id="IPR008962">
    <property type="entry name" value="PapD-like_sf"/>
</dbReference>
<gene>
    <name evidence="4" type="ORF">HPBE_LOCUS5223</name>
</gene>
<evidence type="ECO:0000313" key="5">
    <source>
        <dbReference type="Proteomes" id="UP000050761"/>
    </source>
</evidence>
<evidence type="ECO:0000313" key="6">
    <source>
        <dbReference type="WBParaSite" id="HPBE_0000522201-mRNA-1"/>
    </source>
</evidence>
<dbReference type="OrthoDB" id="5822639at2759"/>
<sequence length="143" mass="16113">MATANEKTNELHAKKKSKEQALSIDPEVATFTPAGGKSEHMLVNLSENHLAVKVRCSNNALYRVNPVYQVVETGQCKSLIVTRHVGPPRCDRLTIQYLPTTDIHCDLIAIFRNAVKKGIKIDALRVILKMKEENNFSRDHTYL</sequence>
<dbReference type="PANTHER" id="PTHR22947:SF15">
    <property type="entry name" value="MAJOR SPERM PROTEIN"/>
    <property type="match status" value="1"/>
</dbReference>
<evidence type="ECO:0000256" key="2">
    <source>
        <dbReference type="SAM" id="MobiDB-lite"/>
    </source>
</evidence>
<dbReference type="Gene3D" id="2.60.40.10">
    <property type="entry name" value="Immunoglobulins"/>
    <property type="match status" value="1"/>
</dbReference>
<dbReference type="Pfam" id="PF00635">
    <property type="entry name" value="Motile_Sperm"/>
    <property type="match status" value="1"/>
</dbReference>
<organism evidence="4">
    <name type="scientific">Heligmosomoides polygyrus</name>
    <name type="common">Parasitic roundworm</name>
    <dbReference type="NCBI Taxonomy" id="6339"/>
    <lineage>
        <taxon>Eukaryota</taxon>
        <taxon>Metazoa</taxon>
        <taxon>Ecdysozoa</taxon>
        <taxon>Nematoda</taxon>
        <taxon>Chromadorea</taxon>
        <taxon>Rhabditida</taxon>
        <taxon>Rhabditina</taxon>
        <taxon>Rhabditomorpha</taxon>
        <taxon>Strongyloidea</taxon>
        <taxon>Heligmosomidae</taxon>
        <taxon>Heligmosomoides</taxon>
    </lineage>
</organism>
<evidence type="ECO:0000259" key="3">
    <source>
        <dbReference type="PROSITE" id="PS50202"/>
    </source>
</evidence>
<keyword evidence="1" id="KW-0206">Cytoskeleton</keyword>
<dbReference type="PROSITE" id="PS50202">
    <property type="entry name" value="MSP"/>
    <property type="match status" value="1"/>
</dbReference>
<evidence type="ECO:0000256" key="1">
    <source>
        <dbReference type="RuleBase" id="RU003425"/>
    </source>
</evidence>
<dbReference type="AlphaFoldDB" id="A0A3P7WSR2"/>
<feature type="region of interest" description="Disordered" evidence="2">
    <location>
        <begin position="1"/>
        <end position="20"/>
    </location>
</feature>
<dbReference type="InterPro" id="IPR051774">
    <property type="entry name" value="Sperm-specific_class_P"/>
</dbReference>
<dbReference type="PANTHER" id="PTHR22947">
    <property type="entry name" value="MAJOR SPERM PROTEIN"/>
    <property type="match status" value="1"/>
</dbReference>
<evidence type="ECO:0000313" key="4">
    <source>
        <dbReference type="EMBL" id="VDO63796.1"/>
    </source>
</evidence>
<dbReference type="WBParaSite" id="HPBE_0000522201-mRNA-1">
    <property type="protein sequence ID" value="HPBE_0000522201-mRNA-1"/>
    <property type="gene ID" value="HPBE_0000522201"/>
</dbReference>
<feature type="domain" description="MSP" evidence="3">
    <location>
        <begin position="21"/>
        <end position="129"/>
    </location>
</feature>
<protein>
    <recommendedName>
        <fullName evidence="1">Major sperm protein</fullName>
    </recommendedName>
</protein>
<dbReference type="InterPro" id="IPR013783">
    <property type="entry name" value="Ig-like_fold"/>
</dbReference>
<reference evidence="6" key="2">
    <citation type="submission" date="2019-09" db="UniProtKB">
        <authorList>
            <consortium name="WormBaseParasite"/>
        </authorList>
    </citation>
    <scope>IDENTIFICATION</scope>
</reference>
<dbReference type="Proteomes" id="UP000050761">
    <property type="component" value="Unassembled WGS sequence"/>
</dbReference>